<dbReference type="HOGENOM" id="CLU_000604_84_1_11"/>
<dbReference type="GO" id="GO:0015421">
    <property type="term" value="F:ABC-type oligopeptide transporter activity"/>
    <property type="evidence" value="ECO:0007669"/>
    <property type="project" value="TreeGrafter"/>
</dbReference>
<evidence type="ECO:0000256" key="4">
    <source>
        <dbReference type="ARBA" id="ARBA00022519"/>
    </source>
</evidence>
<evidence type="ECO:0000259" key="14">
    <source>
        <dbReference type="PROSITE" id="PS50929"/>
    </source>
</evidence>
<evidence type="ECO:0000256" key="9">
    <source>
        <dbReference type="ARBA" id="ARBA00023136"/>
    </source>
</evidence>
<comment type="subcellular location">
    <subcellularLocation>
        <location evidence="1">Cell inner membrane</location>
        <topology evidence="1">Multi-pass membrane protein</topology>
    </subcellularLocation>
</comment>
<feature type="transmembrane region" description="Helical" evidence="12">
    <location>
        <begin position="256"/>
        <end position="276"/>
    </location>
</feature>
<organism evidence="15">
    <name type="scientific">Streptomyces iranensis</name>
    <dbReference type="NCBI Taxonomy" id="576784"/>
    <lineage>
        <taxon>Bacteria</taxon>
        <taxon>Bacillati</taxon>
        <taxon>Actinomycetota</taxon>
        <taxon>Actinomycetes</taxon>
        <taxon>Kitasatosporales</taxon>
        <taxon>Streptomycetaceae</taxon>
        <taxon>Streptomyces</taxon>
        <taxon>Streptomyces violaceusniger group</taxon>
    </lineage>
</organism>
<keyword evidence="7 15" id="KW-0067">ATP-binding</keyword>
<dbReference type="GO" id="GO:0005886">
    <property type="term" value="C:plasma membrane"/>
    <property type="evidence" value="ECO:0007669"/>
    <property type="project" value="UniProtKB-SubCell"/>
</dbReference>
<dbReference type="GO" id="GO:0005524">
    <property type="term" value="F:ATP binding"/>
    <property type="evidence" value="ECO:0007669"/>
    <property type="project" value="UniProtKB-KW"/>
</dbReference>
<dbReference type="AlphaFoldDB" id="A0A060ZNB8"/>
<reference evidence="15" key="1">
    <citation type="submission" date="2014-05" db="EMBL/GenBank/DDBJ databases">
        <authorList>
            <person name="Horn Fabian"/>
        </authorList>
    </citation>
    <scope>NUCLEOTIDE SEQUENCE</scope>
</reference>
<evidence type="ECO:0000256" key="10">
    <source>
        <dbReference type="ARBA" id="ARBA00023455"/>
    </source>
</evidence>
<dbReference type="PROSITE" id="PS50929">
    <property type="entry name" value="ABC_TM1F"/>
    <property type="match status" value="1"/>
</dbReference>
<dbReference type="PROSITE" id="PS50893">
    <property type="entry name" value="ABC_TRANSPORTER_2"/>
    <property type="match status" value="1"/>
</dbReference>
<feature type="transmembrane region" description="Helical" evidence="12">
    <location>
        <begin position="142"/>
        <end position="162"/>
    </location>
</feature>
<dbReference type="PROSITE" id="PS00211">
    <property type="entry name" value="ABC_TRANSPORTER_1"/>
    <property type="match status" value="1"/>
</dbReference>
<dbReference type="SMART" id="SM00382">
    <property type="entry name" value="AAA"/>
    <property type="match status" value="1"/>
</dbReference>
<dbReference type="InterPro" id="IPR036640">
    <property type="entry name" value="ABC1_TM_sf"/>
</dbReference>
<gene>
    <name evidence="15" type="ORF">SIRAN1880</name>
</gene>
<evidence type="ECO:0000259" key="13">
    <source>
        <dbReference type="PROSITE" id="PS50893"/>
    </source>
</evidence>
<dbReference type="InterPro" id="IPR003439">
    <property type="entry name" value="ABC_transporter-like_ATP-bd"/>
</dbReference>
<name>A0A060ZNB8_9ACTN</name>
<keyword evidence="3" id="KW-1003">Cell membrane</keyword>
<dbReference type="SUPFAM" id="SSF90123">
    <property type="entry name" value="ABC transporter transmembrane region"/>
    <property type="match status" value="1"/>
</dbReference>
<dbReference type="CDD" id="cd18550">
    <property type="entry name" value="ABC_6TM_exporter_like"/>
    <property type="match status" value="1"/>
</dbReference>
<evidence type="ECO:0000256" key="6">
    <source>
        <dbReference type="ARBA" id="ARBA00022741"/>
    </source>
</evidence>
<evidence type="ECO:0000256" key="11">
    <source>
        <dbReference type="SAM" id="MobiDB-lite"/>
    </source>
</evidence>
<protein>
    <submittedName>
        <fullName evidence="15">ABC transporter ATP-binding protein</fullName>
    </submittedName>
</protein>
<dbReference type="PANTHER" id="PTHR43394:SF1">
    <property type="entry name" value="ATP-BINDING CASSETTE SUB-FAMILY B MEMBER 10, MITOCHONDRIAL"/>
    <property type="match status" value="1"/>
</dbReference>
<dbReference type="Pfam" id="PF00664">
    <property type="entry name" value="ABC_membrane"/>
    <property type="match status" value="1"/>
</dbReference>
<dbReference type="Gene3D" id="3.40.50.300">
    <property type="entry name" value="P-loop containing nucleotide triphosphate hydrolases"/>
    <property type="match status" value="1"/>
</dbReference>
<evidence type="ECO:0000256" key="2">
    <source>
        <dbReference type="ARBA" id="ARBA00022448"/>
    </source>
</evidence>
<evidence type="ECO:0000256" key="12">
    <source>
        <dbReference type="SAM" id="Phobius"/>
    </source>
</evidence>
<dbReference type="InterPro" id="IPR017871">
    <property type="entry name" value="ABC_transporter-like_CS"/>
</dbReference>
<feature type="transmembrane region" description="Helical" evidence="12">
    <location>
        <begin position="67"/>
        <end position="87"/>
    </location>
</feature>
<feature type="transmembrane region" description="Helical" evidence="12">
    <location>
        <begin position="29"/>
        <end position="55"/>
    </location>
</feature>
<keyword evidence="2" id="KW-0813">Transport</keyword>
<proteinExistence type="inferred from homology"/>
<keyword evidence="9 12" id="KW-0472">Membrane</keyword>
<evidence type="ECO:0000256" key="5">
    <source>
        <dbReference type="ARBA" id="ARBA00022692"/>
    </source>
</evidence>
<evidence type="ECO:0000256" key="3">
    <source>
        <dbReference type="ARBA" id="ARBA00022475"/>
    </source>
</evidence>
<feature type="region of interest" description="Disordered" evidence="11">
    <location>
        <begin position="610"/>
        <end position="666"/>
    </location>
</feature>
<dbReference type="EMBL" id="LK022848">
    <property type="protein sequence ID" value="CDR04896.1"/>
    <property type="molecule type" value="Genomic_DNA"/>
</dbReference>
<dbReference type="SUPFAM" id="SSF52540">
    <property type="entry name" value="P-loop containing nucleoside triphosphate hydrolases"/>
    <property type="match status" value="1"/>
</dbReference>
<accession>A0A060ZNB8</accession>
<dbReference type="Pfam" id="PF00005">
    <property type="entry name" value="ABC_tran"/>
    <property type="match status" value="1"/>
</dbReference>
<evidence type="ECO:0000256" key="8">
    <source>
        <dbReference type="ARBA" id="ARBA00022989"/>
    </source>
</evidence>
<feature type="domain" description="ABC transmembrane type-1" evidence="14">
    <location>
        <begin position="33"/>
        <end position="316"/>
    </location>
</feature>
<sequence length="666" mass="71037">MGPDPSVTKQKIKAGTAKRIVPYTRPYRVSICLLLLMTVANAAIVVAVPILFKYLIDNGIAEHDSDVVVGIAVAVGGLAVLGALLGFGEAWYSARVSEGLVYELRTKVFDHVQRQPLAFFTRAQTGALVSRLNADVVGAQQALTSLLSTVVSAALTLLFVLITMFYLSWVITLISLVVLPFFILPGKVVGRRLQRLMRSQMEQNAEMGALMNERFNVTGALLAKLYGRPSRELRQFTKLAGKVRDLGVLTAVNGKLLFLSMVLLSALATAVVYGVGGRLVIDDAFEIGTLVALATLLTRLFGPINQLSSAQANVVTALVSFDRLFEILDLKPLISEKPDAIALPRDGAPEIVFDGVSFSYPAAADVSLASLESIALPRTERAGNDWTLRELSFRLPAGKLTALVGPSGAGKTTITHLVPRLYDPGEGTVSIDGHDLRDLTLESLYDTIGVVTQDAYLFHATIGDNLRYARPEATEQEMIDACKAAQIWGLLESLPDGFDTVVGDRGYRLSGGEKQRIAMARLLLKAPPVVVLDEATAHLDSESEAALQRALETALAGRTSLVIAHRLSTIRDADQILVVDGGRVRESGTHEELLALGGLYAELYRTQFAGRGGPGGHETPPNGRGPVPPHGHGPVGNGYAPGPHGHAPGPHPGMRAMPGGPPPGHG</sequence>
<dbReference type="GO" id="GO:0016887">
    <property type="term" value="F:ATP hydrolysis activity"/>
    <property type="evidence" value="ECO:0007669"/>
    <property type="project" value="InterPro"/>
</dbReference>
<feature type="domain" description="ABC transporter" evidence="13">
    <location>
        <begin position="371"/>
        <end position="606"/>
    </location>
</feature>
<evidence type="ECO:0000256" key="1">
    <source>
        <dbReference type="ARBA" id="ARBA00004429"/>
    </source>
</evidence>
<keyword evidence="8 12" id="KW-1133">Transmembrane helix</keyword>
<evidence type="ECO:0000313" key="15">
    <source>
        <dbReference type="EMBL" id="CDR04896.1"/>
    </source>
</evidence>
<dbReference type="PANTHER" id="PTHR43394">
    <property type="entry name" value="ATP-DEPENDENT PERMEASE MDL1, MITOCHONDRIAL"/>
    <property type="match status" value="1"/>
</dbReference>
<dbReference type="Gene3D" id="1.20.1560.10">
    <property type="entry name" value="ABC transporter type 1, transmembrane domain"/>
    <property type="match status" value="1"/>
</dbReference>
<feature type="transmembrane region" description="Helical" evidence="12">
    <location>
        <begin position="168"/>
        <end position="189"/>
    </location>
</feature>
<dbReference type="InterPro" id="IPR003593">
    <property type="entry name" value="AAA+_ATPase"/>
</dbReference>
<keyword evidence="6" id="KW-0547">Nucleotide-binding</keyword>
<dbReference type="InterPro" id="IPR011527">
    <property type="entry name" value="ABC1_TM_dom"/>
</dbReference>
<dbReference type="FunFam" id="3.40.50.300:FF:000221">
    <property type="entry name" value="Multidrug ABC transporter ATP-binding protein"/>
    <property type="match status" value="1"/>
</dbReference>
<dbReference type="InterPro" id="IPR027417">
    <property type="entry name" value="P-loop_NTPase"/>
</dbReference>
<feature type="compositionally biased region" description="Low complexity" evidence="11">
    <location>
        <begin position="637"/>
        <end position="658"/>
    </location>
</feature>
<dbReference type="InterPro" id="IPR039421">
    <property type="entry name" value="Type_1_exporter"/>
</dbReference>
<keyword evidence="5 12" id="KW-0812">Transmembrane</keyword>
<keyword evidence="4" id="KW-0997">Cell inner membrane</keyword>
<comment type="similarity">
    <text evidence="10">Belongs to the ABC transporter superfamily. Siderophore-Fe(3+) uptake transporter (SIUT) (TC 3.A.1.21) family.</text>
</comment>
<evidence type="ECO:0000256" key="7">
    <source>
        <dbReference type="ARBA" id="ARBA00022840"/>
    </source>
</evidence>